<proteinExistence type="predicted"/>
<dbReference type="Proteomes" id="UP001595989">
    <property type="component" value="Unassembled WGS sequence"/>
</dbReference>
<reference evidence="2" key="1">
    <citation type="journal article" date="2019" name="Int. J. Syst. Evol. Microbiol.">
        <title>The Global Catalogue of Microorganisms (GCM) 10K type strain sequencing project: providing services to taxonomists for standard genome sequencing and annotation.</title>
        <authorList>
            <consortium name="The Broad Institute Genomics Platform"/>
            <consortium name="The Broad Institute Genome Sequencing Center for Infectious Disease"/>
            <person name="Wu L."/>
            <person name="Ma J."/>
        </authorList>
    </citation>
    <scope>NUCLEOTIDE SEQUENCE [LARGE SCALE GENOMIC DNA]</scope>
    <source>
        <strain evidence="2">CGMCC 4.7426</strain>
    </source>
</reference>
<comment type="caution">
    <text evidence="1">The sequence shown here is derived from an EMBL/GenBank/DDBJ whole genome shotgun (WGS) entry which is preliminary data.</text>
</comment>
<accession>A0ABV9DJ48</accession>
<gene>
    <name evidence="1" type="ORF">ACFO3D_06445</name>
</gene>
<evidence type="ECO:0000313" key="2">
    <source>
        <dbReference type="Proteomes" id="UP001595989"/>
    </source>
</evidence>
<keyword evidence="2" id="KW-1185">Reference proteome</keyword>
<organism evidence="1 2">
    <name type="scientific">Virgibacillus kekensis</name>
    <dbReference type="NCBI Taxonomy" id="202261"/>
    <lineage>
        <taxon>Bacteria</taxon>
        <taxon>Bacillati</taxon>
        <taxon>Bacillota</taxon>
        <taxon>Bacilli</taxon>
        <taxon>Bacillales</taxon>
        <taxon>Bacillaceae</taxon>
        <taxon>Virgibacillus</taxon>
    </lineage>
</organism>
<dbReference type="EMBL" id="JBHSFU010000004">
    <property type="protein sequence ID" value="MFC4557848.1"/>
    <property type="molecule type" value="Genomic_DNA"/>
</dbReference>
<name>A0ABV9DJ48_9BACI</name>
<sequence length="72" mass="8287">MTNIKITANQIKSCLMKTELAEGKNRLNPFCESIGYLDEKPVRRDHRSYYPLRRICWVSEGCSGHGHGWGSF</sequence>
<protein>
    <submittedName>
        <fullName evidence="1">Uncharacterized protein</fullName>
    </submittedName>
</protein>
<dbReference type="RefSeq" id="WP_390293976.1">
    <property type="nucleotide sequence ID" value="NZ_JBHSFU010000004.1"/>
</dbReference>
<evidence type="ECO:0000313" key="1">
    <source>
        <dbReference type="EMBL" id="MFC4557848.1"/>
    </source>
</evidence>